<dbReference type="EMBL" id="JABEQD010000001">
    <property type="protein sequence ID" value="MBB2166869.1"/>
    <property type="molecule type" value="Genomic_DNA"/>
</dbReference>
<name>A0A7W4IPY4_9PROT</name>
<proteinExistence type="predicted"/>
<evidence type="ECO:0000313" key="2">
    <source>
        <dbReference type="Proteomes" id="UP000559860"/>
    </source>
</evidence>
<accession>A0A7W4IPY4</accession>
<comment type="caution">
    <text evidence="1">The sequence shown here is derived from an EMBL/GenBank/DDBJ whole genome shotgun (WGS) entry which is preliminary data.</text>
</comment>
<dbReference type="InterPro" id="IPR018655">
    <property type="entry name" value="DUF2086"/>
</dbReference>
<evidence type="ECO:0000313" key="1">
    <source>
        <dbReference type="EMBL" id="MBB2166869.1"/>
    </source>
</evidence>
<keyword evidence="2" id="KW-1185">Reference proteome</keyword>
<gene>
    <name evidence="1" type="ORF">HLH36_00605</name>
</gene>
<reference evidence="1 2" key="1">
    <citation type="submission" date="2020-04" db="EMBL/GenBank/DDBJ databases">
        <title>Description of novel Gluconacetobacter.</title>
        <authorList>
            <person name="Sombolestani A."/>
        </authorList>
    </citation>
    <scope>NUCLEOTIDE SEQUENCE [LARGE SCALE GENOMIC DNA]</scope>
    <source>
        <strain evidence="1 2">LMG 27801</strain>
    </source>
</reference>
<dbReference type="Pfam" id="PF09859">
    <property type="entry name" value="Oxygenase-NA"/>
    <property type="match status" value="1"/>
</dbReference>
<sequence length="100" mass="10528">MPCGKRRILSGRLCCSDGLKPGARAQDGARISCRGRATSAEASPAAAPTASAQRGPEDYNCLHQDLYGVQVLPIQLAILLSRPEVDFTGGEFVLSQSLLA</sequence>
<protein>
    <submittedName>
        <fullName evidence="1">Uncharacterized protein</fullName>
    </submittedName>
</protein>
<dbReference type="Proteomes" id="UP000559860">
    <property type="component" value="Unassembled WGS sequence"/>
</dbReference>
<dbReference type="AlphaFoldDB" id="A0A7W4IPY4"/>
<organism evidence="1 2">
    <name type="scientific">Gluconacetobacter aggeris</name>
    <dbReference type="NCBI Taxonomy" id="1286186"/>
    <lineage>
        <taxon>Bacteria</taxon>
        <taxon>Pseudomonadati</taxon>
        <taxon>Pseudomonadota</taxon>
        <taxon>Alphaproteobacteria</taxon>
        <taxon>Acetobacterales</taxon>
        <taxon>Acetobacteraceae</taxon>
        <taxon>Gluconacetobacter</taxon>
    </lineage>
</organism>